<evidence type="ECO:0000313" key="17">
    <source>
        <dbReference type="Proteomes" id="UP000182444"/>
    </source>
</evidence>
<keyword evidence="6" id="KW-0963">Cytoplasm</keyword>
<dbReference type="eggNOG" id="KOG0304">
    <property type="taxonomic scope" value="Eukaryota"/>
</dbReference>
<comment type="catalytic activity">
    <reaction evidence="1">
        <text>Exonucleolytic cleavage of poly(A) to 5'-AMP.</text>
        <dbReference type="EC" id="3.1.13.4"/>
    </reaction>
</comment>
<reference evidence="16 17" key="1">
    <citation type="journal article" date="2016" name="PLoS ONE">
        <title>Sequence Assembly of Yarrowia lipolytica Strain W29/CLIB89 Shows Transposable Element Diversity.</title>
        <authorList>
            <person name="Magnan C."/>
            <person name="Yu J."/>
            <person name="Chang I."/>
            <person name="Jahn E."/>
            <person name="Kanomata Y."/>
            <person name="Wu J."/>
            <person name="Zeller M."/>
            <person name="Oakes M."/>
            <person name="Baldi P."/>
            <person name="Sandmeyer S."/>
        </authorList>
    </citation>
    <scope>NUCLEOTIDE SEQUENCE [LARGE SCALE GENOMIC DNA]</scope>
    <source>
        <strain evidence="17">CLIB89(W29)</strain>
    </source>
</reference>
<evidence type="ECO:0000256" key="12">
    <source>
        <dbReference type="ARBA" id="ARBA00023015"/>
    </source>
</evidence>
<evidence type="ECO:0000313" key="16">
    <source>
        <dbReference type="EMBL" id="AOW01601.1"/>
    </source>
</evidence>
<keyword evidence="8" id="KW-0479">Metal-binding</keyword>
<keyword evidence="12" id="KW-0805">Transcription regulation</keyword>
<dbReference type="GO" id="GO:0004535">
    <property type="term" value="F:poly(A)-specific ribonuclease activity"/>
    <property type="evidence" value="ECO:0007669"/>
    <property type="project" value="UniProtKB-EC"/>
</dbReference>
<evidence type="ECO:0000256" key="10">
    <source>
        <dbReference type="ARBA" id="ARBA00022839"/>
    </source>
</evidence>
<evidence type="ECO:0000256" key="9">
    <source>
        <dbReference type="ARBA" id="ARBA00022801"/>
    </source>
</evidence>
<dbReference type="GO" id="GO:0046872">
    <property type="term" value="F:metal ion binding"/>
    <property type="evidence" value="ECO:0007669"/>
    <property type="project" value="UniProtKB-KW"/>
</dbReference>
<evidence type="ECO:0000256" key="3">
    <source>
        <dbReference type="ARBA" id="ARBA00004496"/>
    </source>
</evidence>
<evidence type="ECO:0000256" key="4">
    <source>
        <dbReference type="ARBA" id="ARBA00008372"/>
    </source>
</evidence>
<dbReference type="PANTHER" id="PTHR10797">
    <property type="entry name" value="CCR4-NOT TRANSCRIPTION COMPLEX SUBUNIT"/>
    <property type="match status" value="1"/>
</dbReference>
<dbReference type="GO" id="GO:0003723">
    <property type="term" value="F:RNA binding"/>
    <property type="evidence" value="ECO:0007669"/>
    <property type="project" value="UniProtKB-KW"/>
</dbReference>
<dbReference type="Proteomes" id="UP000182444">
    <property type="component" value="Chromosome 1B"/>
</dbReference>
<accession>A0A1H6PI41</accession>
<feature type="compositionally biased region" description="Low complexity" evidence="15">
    <location>
        <begin position="38"/>
        <end position="58"/>
    </location>
</feature>
<keyword evidence="10" id="KW-0269">Exonuclease</keyword>
<keyword evidence="9" id="KW-0378">Hydrolase</keyword>
<dbReference type="VEuPathDB" id="FungiDB:YALI1_B16446g"/>
<dbReference type="GO" id="GO:0005737">
    <property type="term" value="C:cytoplasm"/>
    <property type="evidence" value="ECO:0007669"/>
    <property type="project" value="UniProtKB-SubCell"/>
</dbReference>
<protein>
    <recommendedName>
        <fullName evidence="5">poly(A)-specific ribonuclease</fullName>
        <ecNumber evidence="5">3.1.13.4</ecNumber>
    </recommendedName>
</protein>
<dbReference type="EMBL" id="CP017554">
    <property type="protein sequence ID" value="AOW01601.1"/>
    <property type="molecule type" value="Genomic_DNA"/>
</dbReference>
<evidence type="ECO:0000256" key="5">
    <source>
        <dbReference type="ARBA" id="ARBA00012161"/>
    </source>
</evidence>
<dbReference type="InterPro" id="IPR006941">
    <property type="entry name" value="RNase_CAF1"/>
</dbReference>
<evidence type="ECO:0000256" key="8">
    <source>
        <dbReference type="ARBA" id="ARBA00022723"/>
    </source>
</evidence>
<dbReference type="VEuPathDB" id="FungiDB:YALI0_B12496g"/>
<dbReference type="SUPFAM" id="SSF53098">
    <property type="entry name" value="Ribonuclease H-like"/>
    <property type="match status" value="1"/>
</dbReference>
<evidence type="ECO:0000256" key="7">
    <source>
        <dbReference type="ARBA" id="ARBA00022722"/>
    </source>
</evidence>
<feature type="region of interest" description="Disordered" evidence="15">
    <location>
        <begin position="1"/>
        <end position="114"/>
    </location>
</feature>
<dbReference type="AlphaFoldDB" id="A0A1H6PI41"/>
<keyword evidence="13" id="KW-0804">Transcription</keyword>
<evidence type="ECO:0000256" key="1">
    <source>
        <dbReference type="ARBA" id="ARBA00001663"/>
    </source>
</evidence>
<evidence type="ECO:0000256" key="13">
    <source>
        <dbReference type="ARBA" id="ARBA00023163"/>
    </source>
</evidence>
<dbReference type="InterPro" id="IPR012337">
    <property type="entry name" value="RNaseH-like_sf"/>
</dbReference>
<dbReference type="KEGG" id="yli:2906869"/>
<feature type="compositionally biased region" description="Polar residues" evidence="15">
    <location>
        <begin position="1"/>
        <end position="12"/>
    </location>
</feature>
<evidence type="ECO:0000256" key="6">
    <source>
        <dbReference type="ARBA" id="ARBA00022490"/>
    </source>
</evidence>
<comment type="similarity">
    <text evidence="4">Belongs to the CAF1 family.</text>
</comment>
<evidence type="ECO:0000256" key="2">
    <source>
        <dbReference type="ARBA" id="ARBA00004123"/>
    </source>
</evidence>
<dbReference type="GO" id="GO:0005634">
    <property type="term" value="C:nucleus"/>
    <property type="evidence" value="ECO:0007669"/>
    <property type="project" value="UniProtKB-SubCell"/>
</dbReference>
<dbReference type="InterPro" id="IPR039637">
    <property type="entry name" value="CNOT7/CNOT8/Pop2"/>
</dbReference>
<comment type="subcellular location">
    <subcellularLocation>
        <location evidence="3">Cytoplasm</location>
    </subcellularLocation>
    <subcellularLocation>
        <location evidence="2">Nucleus</location>
    </subcellularLocation>
</comment>
<dbReference type="GO" id="GO:0030014">
    <property type="term" value="C:CCR4-NOT complex"/>
    <property type="evidence" value="ECO:0007669"/>
    <property type="project" value="InterPro"/>
</dbReference>
<dbReference type="GeneID" id="2906869"/>
<dbReference type="Pfam" id="PF04857">
    <property type="entry name" value="CAF1"/>
    <property type="match status" value="2"/>
</dbReference>
<keyword evidence="7" id="KW-0540">Nuclease</keyword>
<keyword evidence="14" id="KW-0539">Nucleus</keyword>
<evidence type="ECO:0000256" key="11">
    <source>
        <dbReference type="ARBA" id="ARBA00022884"/>
    </source>
</evidence>
<proteinExistence type="inferred from homology"/>
<dbReference type="EC" id="3.1.13.4" evidence="5"/>
<dbReference type="RefSeq" id="XP_500803.3">
    <property type="nucleotide sequence ID" value="XM_500803.3"/>
</dbReference>
<sequence>MRANFIQPQQVHQGFVNGNAGPDPRMGMMGQAGGAQGVNGMMRSTATQNQGGQQAQNSTPVRSAQQPGQQQQQQQQPNSGQRPGSALGLNSTPGQQTGGQQQGFPGMVNPLPMGMRNPMMMGQQGGVSGGRRGPGGAGGPPMMGAAQMQHLSQQQQQQQHPAPVREVWGFNLEEEMARVREVSERARYVSLECKFPGIVARPIGQFRSTNEYHYQTLRANVDLLKVIQVGLSFSDDSVAPPVTWQFNFRFDETQDMCSEDIKDLLKQSGVDFVRHQQHGIDAFNFGELLISSGLVLDDGIEWITFHAGYDLGYVLGIMLNKELPAEEQQFLAQVRRYFPRVWDLKNAVKNSGLTIRSNSLSSLAEDLRVRDQEVTNNQAGADAKLAAECFFEMRRYLGDQMALEMANKLCGLSELHPEQLMLLEEDEDAPGEDLTEVPVPTVQKPKEKQDGVNVFQFSKMGGGK</sequence>
<feature type="region of interest" description="Disordered" evidence="15">
    <location>
        <begin position="428"/>
        <end position="450"/>
    </location>
</feature>
<gene>
    <name evidence="16" type="ORF">YALI1_B16446g</name>
</gene>
<name>A0A1H6PI41_YARLL</name>
<organism evidence="16 17">
    <name type="scientific">Yarrowia lipolytica</name>
    <name type="common">Candida lipolytica</name>
    <dbReference type="NCBI Taxonomy" id="4952"/>
    <lineage>
        <taxon>Eukaryota</taxon>
        <taxon>Fungi</taxon>
        <taxon>Dikarya</taxon>
        <taxon>Ascomycota</taxon>
        <taxon>Saccharomycotina</taxon>
        <taxon>Dipodascomycetes</taxon>
        <taxon>Dipodascales</taxon>
        <taxon>Dipodascales incertae sedis</taxon>
        <taxon>Yarrowia</taxon>
    </lineage>
</organism>
<dbReference type="Gene3D" id="3.30.420.10">
    <property type="entry name" value="Ribonuclease H-like superfamily/Ribonuclease H"/>
    <property type="match status" value="1"/>
</dbReference>
<dbReference type="InterPro" id="IPR036397">
    <property type="entry name" value="RNaseH_sf"/>
</dbReference>
<evidence type="ECO:0000256" key="15">
    <source>
        <dbReference type="SAM" id="MobiDB-lite"/>
    </source>
</evidence>
<evidence type="ECO:0000256" key="14">
    <source>
        <dbReference type="ARBA" id="ARBA00023242"/>
    </source>
</evidence>
<feature type="compositionally biased region" description="Low complexity" evidence="15">
    <location>
        <begin position="65"/>
        <end position="84"/>
    </location>
</feature>
<keyword evidence="11" id="KW-0694">RNA-binding</keyword>